<dbReference type="GO" id="GO:0016747">
    <property type="term" value="F:acyltransferase activity, transferring groups other than amino-acyl groups"/>
    <property type="evidence" value="ECO:0007669"/>
    <property type="project" value="InterPro"/>
</dbReference>
<dbReference type="CDD" id="cd04301">
    <property type="entry name" value="NAT_SF"/>
    <property type="match status" value="1"/>
</dbReference>
<dbReference type="InterPro" id="IPR056511">
    <property type="entry name" value="IDM1_C"/>
</dbReference>
<reference evidence="2" key="2">
    <citation type="journal article" date="2015" name="Data Brief">
        <title>Shoot transcriptome of the giant reed, Arundo donax.</title>
        <authorList>
            <person name="Barrero R.A."/>
            <person name="Guerrero F.D."/>
            <person name="Moolhuijzen P."/>
            <person name="Goolsby J.A."/>
            <person name="Tidwell J."/>
            <person name="Bellgard S.E."/>
            <person name="Bellgard M.I."/>
        </authorList>
    </citation>
    <scope>NUCLEOTIDE SEQUENCE</scope>
    <source>
        <tissue evidence="2">Shoot tissue taken approximately 20 cm above the soil surface</tissue>
    </source>
</reference>
<proteinExistence type="predicted"/>
<reference evidence="2" key="1">
    <citation type="submission" date="2014-09" db="EMBL/GenBank/DDBJ databases">
        <authorList>
            <person name="Magalhaes I.L.F."/>
            <person name="Oliveira U."/>
            <person name="Santos F.R."/>
            <person name="Vidigal T.H.D.A."/>
            <person name="Brescovit A.D."/>
            <person name="Santos A.J."/>
        </authorList>
    </citation>
    <scope>NUCLEOTIDE SEQUENCE</scope>
    <source>
        <tissue evidence="2">Shoot tissue taken approximately 20 cm above the soil surface</tissue>
    </source>
</reference>
<sequence length="444" mass="49629">MRNRGHQLICRPEGCWLCSQGCSKIFQHLQKLIGKSVSTPIEGLSCTVLRFYRENGNENGDYDDATMAEHYGKLRIVLDVLHECFVTIIEPRTQSDLSEDIVFNRESELRRLNFRGFYTIVLQKGGELVSVGTFRVCGRKFAELPLIGTRVPYRRQGMCRLLMNELEKLLTDLGVEKLLLPAVPQLLETWTGSFGFTVMSNSDRLELAENSILSFQGTTMCQKILNAACNNPQDHRVPSMSDSERIGLAEDNVLSFNRTTVCDKVVNIASDHSEVLKATMVPNSDRELAENSILYSPGTNICQKVSINTHSHPGLKGFDNQLEDTRVIGEAMECDGSSVVMEVTEQLEPELLLEVRNNSCEEGICPADAPTSTPDRQVGFTGDRHEQPYGSAGADQCSENCTLTEVKPVTQTTAPALKYKFSGKCYERIKKGTRRNVWLRVSTK</sequence>
<dbReference type="PANTHER" id="PTHR46309">
    <property type="entry name" value="PHD FINGER PROTEIN 12"/>
    <property type="match status" value="1"/>
</dbReference>
<dbReference type="EMBL" id="GBRH01203826">
    <property type="protein sequence ID" value="JAD94069.1"/>
    <property type="molecule type" value="Transcribed_RNA"/>
</dbReference>
<dbReference type="PROSITE" id="PS51186">
    <property type="entry name" value="GNAT"/>
    <property type="match status" value="1"/>
</dbReference>
<protein>
    <recommendedName>
        <fullName evidence="1">N-acetyltransferase domain-containing protein</fullName>
    </recommendedName>
</protein>
<dbReference type="SUPFAM" id="SSF55729">
    <property type="entry name" value="Acyl-CoA N-acyltransferases (Nat)"/>
    <property type="match status" value="1"/>
</dbReference>
<dbReference type="GO" id="GO:0003714">
    <property type="term" value="F:transcription corepressor activity"/>
    <property type="evidence" value="ECO:0007669"/>
    <property type="project" value="InterPro"/>
</dbReference>
<dbReference type="InterPro" id="IPR016181">
    <property type="entry name" value="Acyl_CoA_acyltransferase"/>
</dbReference>
<dbReference type="Gene3D" id="3.40.630.30">
    <property type="match status" value="1"/>
</dbReference>
<dbReference type="InterPro" id="IPR000182">
    <property type="entry name" value="GNAT_dom"/>
</dbReference>
<dbReference type="Pfam" id="PF23209">
    <property type="entry name" value="IDM1_C"/>
    <property type="match status" value="1"/>
</dbReference>
<dbReference type="AlphaFoldDB" id="A0A0A9DZT5"/>
<dbReference type="InterPro" id="IPR042163">
    <property type="entry name" value="PHF12"/>
</dbReference>
<evidence type="ECO:0000313" key="2">
    <source>
        <dbReference type="EMBL" id="JAD94069.1"/>
    </source>
</evidence>
<name>A0A0A9DZT5_ARUDO</name>
<dbReference type="PANTHER" id="PTHR46309:SF12">
    <property type="entry name" value="GB|AAC80581.1"/>
    <property type="match status" value="1"/>
</dbReference>
<accession>A0A0A9DZT5</accession>
<evidence type="ECO:0000259" key="1">
    <source>
        <dbReference type="PROSITE" id="PS51186"/>
    </source>
</evidence>
<dbReference type="GO" id="GO:0006357">
    <property type="term" value="P:regulation of transcription by RNA polymerase II"/>
    <property type="evidence" value="ECO:0007669"/>
    <property type="project" value="TreeGrafter"/>
</dbReference>
<organism evidence="2">
    <name type="scientific">Arundo donax</name>
    <name type="common">Giant reed</name>
    <name type="synonym">Donax arundinaceus</name>
    <dbReference type="NCBI Taxonomy" id="35708"/>
    <lineage>
        <taxon>Eukaryota</taxon>
        <taxon>Viridiplantae</taxon>
        <taxon>Streptophyta</taxon>
        <taxon>Embryophyta</taxon>
        <taxon>Tracheophyta</taxon>
        <taxon>Spermatophyta</taxon>
        <taxon>Magnoliopsida</taxon>
        <taxon>Liliopsida</taxon>
        <taxon>Poales</taxon>
        <taxon>Poaceae</taxon>
        <taxon>PACMAD clade</taxon>
        <taxon>Arundinoideae</taxon>
        <taxon>Arundineae</taxon>
        <taxon>Arundo</taxon>
    </lineage>
</organism>
<dbReference type="GO" id="GO:0005634">
    <property type="term" value="C:nucleus"/>
    <property type="evidence" value="ECO:0007669"/>
    <property type="project" value="TreeGrafter"/>
</dbReference>
<feature type="domain" description="N-acetyltransferase" evidence="1">
    <location>
        <begin position="75"/>
        <end position="225"/>
    </location>
</feature>